<dbReference type="InterPro" id="IPR051876">
    <property type="entry name" value="ODA-DC/CCD"/>
</dbReference>
<feature type="domain" description="ODAD1 central coiled coil region" evidence="2">
    <location>
        <begin position="48"/>
        <end position="141"/>
    </location>
</feature>
<dbReference type="OrthoDB" id="6766775at2759"/>
<dbReference type="PANTHER" id="PTHR21694">
    <property type="entry name" value="COILED-COIL DOMAIN-CONTAINING PROTEIN 63"/>
    <property type="match status" value="1"/>
</dbReference>
<keyword evidence="4" id="KW-1185">Reference proteome</keyword>
<dbReference type="InterPro" id="IPR049258">
    <property type="entry name" value="ODAD1_CC"/>
</dbReference>
<name>A0A9W6WF46_9STRA</name>
<protein>
    <submittedName>
        <fullName evidence="3">Unnamed protein product</fullName>
    </submittedName>
</protein>
<gene>
    <name evidence="3" type="ORF">Plil01_000086500</name>
</gene>
<accession>A0A9W6WF46</accession>
<dbReference type="PANTHER" id="PTHR21694:SF18">
    <property type="entry name" value="COILED-COIL DOMAIN-CONTAINING PROTEIN 63"/>
    <property type="match status" value="1"/>
</dbReference>
<proteinExistence type="predicted"/>
<dbReference type="EMBL" id="BSXW01000026">
    <property type="protein sequence ID" value="GMF10011.1"/>
    <property type="molecule type" value="Genomic_DNA"/>
</dbReference>
<evidence type="ECO:0000256" key="1">
    <source>
        <dbReference type="ARBA" id="ARBA00023054"/>
    </source>
</evidence>
<dbReference type="Pfam" id="PF21773">
    <property type="entry name" value="ODAD1_CC"/>
    <property type="match status" value="1"/>
</dbReference>
<organism evidence="3 4">
    <name type="scientific">Phytophthora lilii</name>
    <dbReference type="NCBI Taxonomy" id="2077276"/>
    <lineage>
        <taxon>Eukaryota</taxon>
        <taxon>Sar</taxon>
        <taxon>Stramenopiles</taxon>
        <taxon>Oomycota</taxon>
        <taxon>Peronosporomycetes</taxon>
        <taxon>Peronosporales</taxon>
        <taxon>Peronosporaceae</taxon>
        <taxon>Phytophthora</taxon>
    </lineage>
</organism>
<evidence type="ECO:0000313" key="4">
    <source>
        <dbReference type="Proteomes" id="UP001165083"/>
    </source>
</evidence>
<dbReference type="Proteomes" id="UP001165083">
    <property type="component" value="Unassembled WGS sequence"/>
</dbReference>
<comment type="caution">
    <text evidence="3">The sequence shown here is derived from an EMBL/GenBank/DDBJ whole genome shotgun (WGS) entry which is preliminary data.</text>
</comment>
<reference evidence="3" key="1">
    <citation type="submission" date="2023-04" db="EMBL/GenBank/DDBJ databases">
        <title>Phytophthora lilii NBRC 32176.</title>
        <authorList>
            <person name="Ichikawa N."/>
            <person name="Sato H."/>
            <person name="Tonouchi N."/>
        </authorList>
    </citation>
    <scope>NUCLEOTIDE SEQUENCE</scope>
    <source>
        <strain evidence="3">NBRC 32176</strain>
    </source>
</reference>
<keyword evidence="1" id="KW-0175">Coiled coil</keyword>
<sequence length="142" mass="16864">MDEQEAFDQVYQSLASIIKREKESAEAYRKQILEQDPLDLSDDFVRGNMKLEDEQQLKKTLQKLDMTDKQNISSINEKLQEFETTFAALQQEMGVDDYHELVEVYSRKEEENFALFRYVQSTNNEVEQLEDEKLALEREIQK</sequence>
<evidence type="ECO:0000313" key="3">
    <source>
        <dbReference type="EMBL" id="GMF10011.1"/>
    </source>
</evidence>
<evidence type="ECO:0000259" key="2">
    <source>
        <dbReference type="Pfam" id="PF21773"/>
    </source>
</evidence>
<dbReference type="AlphaFoldDB" id="A0A9W6WF46"/>